<dbReference type="EMBL" id="FNGW01000008">
    <property type="protein sequence ID" value="SDM29851.1"/>
    <property type="molecule type" value="Genomic_DNA"/>
</dbReference>
<dbReference type="GO" id="GO:0003677">
    <property type="term" value="F:DNA binding"/>
    <property type="evidence" value="ECO:0007669"/>
    <property type="project" value="UniProtKB-KW"/>
</dbReference>
<dbReference type="PROSITE" id="PS50943">
    <property type="entry name" value="HTH_CROC1"/>
    <property type="match status" value="1"/>
</dbReference>
<keyword evidence="4" id="KW-1185">Reference proteome</keyword>
<evidence type="ECO:0000256" key="1">
    <source>
        <dbReference type="ARBA" id="ARBA00023125"/>
    </source>
</evidence>
<feature type="domain" description="HTH cro/C1-type" evidence="2">
    <location>
        <begin position="10"/>
        <end position="64"/>
    </location>
</feature>
<evidence type="ECO:0000259" key="2">
    <source>
        <dbReference type="PROSITE" id="PS50943"/>
    </source>
</evidence>
<dbReference type="CDD" id="cd02209">
    <property type="entry name" value="cupin_XRE_C"/>
    <property type="match status" value="1"/>
</dbReference>
<dbReference type="PANTHER" id="PTHR46797">
    <property type="entry name" value="HTH-TYPE TRANSCRIPTIONAL REGULATOR"/>
    <property type="match status" value="1"/>
</dbReference>
<dbReference type="SMART" id="SM00530">
    <property type="entry name" value="HTH_XRE"/>
    <property type="match status" value="1"/>
</dbReference>
<dbReference type="CDD" id="cd00093">
    <property type="entry name" value="HTH_XRE"/>
    <property type="match status" value="1"/>
</dbReference>
<dbReference type="Pfam" id="PF07883">
    <property type="entry name" value="Cupin_2"/>
    <property type="match status" value="1"/>
</dbReference>
<dbReference type="RefSeq" id="WP_092727188.1">
    <property type="nucleotide sequence ID" value="NZ_FNGW01000008.1"/>
</dbReference>
<dbReference type="Gene3D" id="2.60.120.10">
    <property type="entry name" value="Jelly Rolls"/>
    <property type="match status" value="1"/>
</dbReference>
<proteinExistence type="predicted"/>
<organism evidence="3 4">
    <name type="scientific">Romboutsia lituseburensis DSM 797</name>
    <dbReference type="NCBI Taxonomy" id="1121325"/>
    <lineage>
        <taxon>Bacteria</taxon>
        <taxon>Bacillati</taxon>
        <taxon>Bacillota</taxon>
        <taxon>Clostridia</taxon>
        <taxon>Peptostreptococcales</taxon>
        <taxon>Peptostreptococcaceae</taxon>
        <taxon>Romboutsia</taxon>
    </lineage>
</organism>
<dbReference type="Proteomes" id="UP000199068">
    <property type="component" value="Unassembled WGS sequence"/>
</dbReference>
<reference evidence="3 4" key="1">
    <citation type="submission" date="2016-10" db="EMBL/GenBank/DDBJ databases">
        <authorList>
            <person name="de Groot N.N."/>
        </authorList>
    </citation>
    <scope>NUCLEOTIDE SEQUENCE [LARGE SCALE GENOMIC DNA]</scope>
    <source>
        <strain evidence="3 4">DSM 797</strain>
    </source>
</reference>
<dbReference type="SUPFAM" id="SSF51182">
    <property type="entry name" value="RmlC-like cupins"/>
    <property type="match status" value="1"/>
</dbReference>
<dbReference type="GO" id="GO:0003700">
    <property type="term" value="F:DNA-binding transcription factor activity"/>
    <property type="evidence" value="ECO:0007669"/>
    <property type="project" value="TreeGrafter"/>
</dbReference>
<gene>
    <name evidence="3" type="ORF">SAMN04515677_10869</name>
</gene>
<dbReference type="STRING" id="1121325.SAMN04515677_10869"/>
<dbReference type="Gene3D" id="1.10.260.40">
    <property type="entry name" value="lambda repressor-like DNA-binding domains"/>
    <property type="match status" value="1"/>
</dbReference>
<dbReference type="InterPro" id="IPR010982">
    <property type="entry name" value="Lambda_DNA-bd_dom_sf"/>
</dbReference>
<keyword evidence="1" id="KW-0238">DNA-binding</keyword>
<protein>
    <submittedName>
        <fullName evidence="3">Cupin domain-containing protein</fullName>
    </submittedName>
</protein>
<name>A0A1G9S358_9FIRM</name>
<evidence type="ECO:0000313" key="3">
    <source>
        <dbReference type="EMBL" id="SDM29851.1"/>
    </source>
</evidence>
<accession>A0A1G9S358</accession>
<dbReference type="InterPro" id="IPR014710">
    <property type="entry name" value="RmlC-like_jellyroll"/>
</dbReference>
<dbReference type="Pfam" id="PF01381">
    <property type="entry name" value="HTH_3"/>
    <property type="match status" value="1"/>
</dbReference>
<dbReference type="SUPFAM" id="SSF47413">
    <property type="entry name" value="lambda repressor-like DNA-binding domains"/>
    <property type="match status" value="1"/>
</dbReference>
<dbReference type="InterPro" id="IPR050807">
    <property type="entry name" value="TransReg_Diox_bact_type"/>
</dbReference>
<sequence length="184" mass="20752">MHDINIGEKIYEYRNKKNLSIKELSEIVGVTSSLLSQIERGLSNPSINTLKMISKGLDIPLYNFFKEDKCSDNLVIRKENRVKLTFPENNNLSYELLSPSSNGVIQSMLLELPINASTSNELMNHEGEEVAVILDGCVDLHLDTEIINLQSGDSVRILPNMNHKWVNTSEKCAKIMFSVTPPKF</sequence>
<dbReference type="PANTHER" id="PTHR46797:SF19">
    <property type="entry name" value="BLL2473 PROTEIN"/>
    <property type="match status" value="1"/>
</dbReference>
<dbReference type="InterPro" id="IPR011051">
    <property type="entry name" value="RmlC_Cupin_sf"/>
</dbReference>
<dbReference type="InterPro" id="IPR001387">
    <property type="entry name" value="Cro/C1-type_HTH"/>
</dbReference>
<dbReference type="AlphaFoldDB" id="A0A1G9S358"/>
<dbReference type="GO" id="GO:0005829">
    <property type="term" value="C:cytosol"/>
    <property type="evidence" value="ECO:0007669"/>
    <property type="project" value="TreeGrafter"/>
</dbReference>
<dbReference type="InterPro" id="IPR013096">
    <property type="entry name" value="Cupin_2"/>
</dbReference>
<evidence type="ECO:0000313" key="4">
    <source>
        <dbReference type="Proteomes" id="UP000199068"/>
    </source>
</evidence>